<evidence type="ECO:0000313" key="3">
    <source>
        <dbReference type="Proteomes" id="UP000697995"/>
    </source>
</evidence>
<keyword evidence="1" id="KW-0812">Transmembrane</keyword>
<sequence length="269" mass="28393">MGRAARWFIPRSLAGWFAACWGLFLLAAIVAGAALVSLYRDGTTERMRRAEAALARGCDAIAERYRFATAGAARIDWEDPEVLRTLTAATLVALRDLPGVEGGLWRAGAGPLAYAYPTYEGAGPKTDVPAAELPRIGEAAEAAILRGLPVGRRYDARTQALLLRACPLPGPSLNLAAWVMDRVILFGGPAYVRAAVALAVLTAVLLGSAAWLGWLLWGWAGRLRRIEAALAGAGAEDLPRLAPTGQRDLDRVVQAVNGAATRPSTSPGS</sequence>
<comment type="caution">
    <text evidence="2">The sequence shown here is derived from an EMBL/GenBank/DDBJ whole genome shotgun (WGS) entry which is preliminary data.</text>
</comment>
<protein>
    <recommendedName>
        <fullName evidence="4">HAMP domain-containing protein</fullName>
    </recommendedName>
</protein>
<accession>A0ABS1CYN6</accession>
<dbReference type="Proteomes" id="UP000697995">
    <property type="component" value="Unassembled WGS sequence"/>
</dbReference>
<organism evidence="2 3">
    <name type="scientific">Paracraurococcus ruber</name>
    <dbReference type="NCBI Taxonomy" id="77675"/>
    <lineage>
        <taxon>Bacteria</taxon>
        <taxon>Pseudomonadati</taxon>
        <taxon>Pseudomonadota</taxon>
        <taxon>Alphaproteobacteria</taxon>
        <taxon>Acetobacterales</taxon>
        <taxon>Roseomonadaceae</taxon>
        <taxon>Paracraurococcus</taxon>
    </lineage>
</organism>
<keyword evidence="1" id="KW-0472">Membrane</keyword>
<reference evidence="2 3" key="1">
    <citation type="journal article" date="2020" name="Microorganisms">
        <title>Osmotic Adaptation and Compatible Solute Biosynthesis of Phototrophic Bacteria as Revealed from Genome Analyses.</title>
        <authorList>
            <person name="Imhoff J.F."/>
            <person name="Rahn T."/>
            <person name="Kunzel S."/>
            <person name="Keller A."/>
            <person name="Neulinger S.C."/>
        </authorList>
    </citation>
    <scope>NUCLEOTIDE SEQUENCE [LARGE SCALE GENOMIC DNA]</scope>
    <source>
        <strain evidence="2 3">DSM 15382</strain>
    </source>
</reference>
<feature type="transmembrane region" description="Helical" evidence="1">
    <location>
        <begin position="192"/>
        <end position="217"/>
    </location>
</feature>
<feature type="transmembrane region" description="Helical" evidence="1">
    <location>
        <begin position="16"/>
        <end position="39"/>
    </location>
</feature>
<keyword evidence="1" id="KW-1133">Transmembrane helix</keyword>
<feature type="transmembrane region" description="Helical" evidence="1">
    <location>
        <begin position="161"/>
        <end position="180"/>
    </location>
</feature>
<name>A0ABS1CYN6_9PROT</name>
<proteinExistence type="predicted"/>
<feature type="non-terminal residue" evidence="2">
    <location>
        <position position="269"/>
    </location>
</feature>
<gene>
    <name evidence="2" type="ORF">CKO45_15555</name>
</gene>
<evidence type="ECO:0000256" key="1">
    <source>
        <dbReference type="SAM" id="Phobius"/>
    </source>
</evidence>
<keyword evidence="3" id="KW-1185">Reference proteome</keyword>
<evidence type="ECO:0008006" key="4">
    <source>
        <dbReference type="Google" id="ProtNLM"/>
    </source>
</evidence>
<dbReference type="EMBL" id="NRSG01000114">
    <property type="protein sequence ID" value="MBK1659648.1"/>
    <property type="molecule type" value="Genomic_DNA"/>
</dbReference>
<evidence type="ECO:0000313" key="2">
    <source>
        <dbReference type="EMBL" id="MBK1659648.1"/>
    </source>
</evidence>